<evidence type="ECO:0000256" key="1">
    <source>
        <dbReference type="ARBA" id="ARBA00022448"/>
    </source>
</evidence>
<gene>
    <name evidence="9" type="ORF">ENF18_03620</name>
</gene>
<evidence type="ECO:0000256" key="7">
    <source>
        <dbReference type="ARBA" id="ARBA00023014"/>
    </source>
</evidence>
<dbReference type="Gene3D" id="1.10.1060.10">
    <property type="entry name" value="Alpha-helical ferredoxin"/>
    <property type="match status" value="1"/>
</dbReference>
<reference evidence="9" key="1">
    <citation type="journal article" date="2020" name="mSystems">
        <title>Genome- and Community-Level Interaction Insights into Carbon Utilization and Element Cycling Functions of Hydrothermarchaeota in Hydrothermal Sediment.</title>
        <authorList>
            <person name="Zhou Z."/>
            <person name="Liu Y."/>
            <person name="Xu W."/>
            <person name="Pan J."/>
            <person name="Luo Z.H."/>
            <person name="Li M."/>
        </authorList>
    </citation>
    <scope>NUCLEOTIDE SEQUENCE [LARGE SCALE GENOMIC DNA]</scope>
    <source>
        <strain evidence="9">HyVt-102</strain>
    </source>
</reference>
<proteinExistence type="predicted"/>
<keyword evidence="6" id="KW-0408">Iron</keyword>
<keyword evidence="5" id="KW-0249">Electron transport</keyword>
<dbReference type="InterPro" id="IPR037171">
    <property type="entry name" value="NagB/RpiA_transferase-like"/>
</dbReference>
<sequence>MANIHTQYKKTIYRVLKDPFTRTALRRAVESFRKNRDRALEAFPYVKEEAKKLIETKNQVIDNFDYYIEKTMKVVENMHAIPYYAEDADEALDIMKKIVGTGKTIVKAKSITSEELFMNEKLEQWGNEVFETDLGEFIVQLLKSRPMHILAPAVNIPREKVAEIFSRFSGEELPPDPPRLARFAREFLREKFFNADIGISGGNAITADTGTIFLIENEGNIRLATSAPPVHIAVIGIEKILPTLKDGMRLLEVVSRYAGYLAMSYVSLISGPSKTGDIEKVVVYGAHGPKELHVILLNNGRKEAAKDPVVKQALRCLRCGACMYECPVYPLTTGYWGYKYMGGIGIPWTAYITGGFEKAAPMAFTCTMCGRCVKYCPMEIDTPKITERVREILNEKGLIPPYIEELARNVIEKGVPY</sequence>
<comment type="caution">
    <text evidence="9">The sequence shown here is derived from an EMBL/GenBank/DDBJ whole genome shotgun (WGS) entry which is preliminary data.</text>
</comment>
<evidence type="ECO:0000259" key="8">
    <source>
        <dbReference type="PROSITE" id="PS51379"/>
    </source>
</evidence>
<evidence type="ECO:0000256" key="4">
    <source>
        <dbReference type="ARBA" id="ARBA00022737"/>
    </source>
</evidence>
<dbReference type="InterPro" id="IPR017896">
    <property type="entry name" value="4Fe4S_Fe-S-bd"/>
</dbReference>
<dbReference type="InterPro" id="IPR024185">
    <property type="entry name" value="FTHF_cligase-like_sf"/>
</dbReference>
<dbReference type="Gene3D" id="3.40.50.10420">
    <property type="entry name" value="NagB/RpiA/CoA transferase-like"/>
    <property type="match status" value="1"/>
</dbReference>
<dbReference type="PROSITE" id="PS00198">
    <property type="entry name" value="4FE4S_FER_1"/>
    <property type="match status" value="2"/>
</dbReference>
<dbReference type="Pfam" id="PF02589">
    <property type="entry name" value="LUD_dom"/>
    <property type="match status" value="1"/>
</dbReference>
<keyword evidence="4" id="KW-0677">Repeat</keyword>
<dbReference type="GO" id="GO:0006089">
    <property type="term" value="P:lactate metabolic process"/>
    <property type="evidence" value="ECO:0007669"/>
    <property type="project" value="InterPro"/>
</dbReference>
<evidence type="ECO:0000256" key="6">
    <source>
        <dbReference type="ARBA" id="ARBA00023004"/>
    </source>
</evidence>
<dbReference type="SUPFAM" id="SSF100950">
    <property type="entry name" value="NagB/RpiA/CoA transferase-like"/>
    <property type="match status" value="1"/>
</dbReference>
<keyword evidence="1" id="KW-0813">Transport</keyword>
<dbReference type="InterPro" id="IPR017900">
    <property type="entry name" value="4Fe4S_Fe_S_CS"/>
</dbReference>
<dbReference type="GO" id="GO:0051539">
    <property type="term" value="F:4 iron, 4 sulfur cluster binding"/>
    <property type="evidence" value="ECO:0007669"/>
    <property type="project" value="UniProtKB-KW"/>
</dbReference>
<evidence type="ECO:0000256" key="2">
    <source>
        <dbReference type="ARBA" id="ARBA00022485"/>
    </source>
</evidence>
<dbReference type="InterPro" id="IPR009051">
    <property type="entry name" value="Helical_ferredxn"/>
</dbReference>
<dbReference type="AlphaFoldDB" id="A0A7C0ZHX0"/>
<dbReference type="PANTHER" id="PTHR47153:SF2">
    <property type="entry name" value="LACTATE UTILIZATION PROTEIN B"/>
    <property type="match status" value="1"/>
</dbReference>
<keyword evidence="7" id="KW-0411">Iron-sulfur</keyword>
<dbReference type="Pfam" id="PF13183">
    <property type="entry name" value="Fer4_8"/>
    <property type="match status" value="1"/>
</dbReference>
<evidence type="ECO:0000256" key="5">
    <source>
        <dbReference type="ARBA" id="ARBA00022982"/>
    </source>
</evidence>
<dbReference type="GO" id="GO:0046872">
    <property type="term" value="F:metal ion binding"/>
    <property type="evidence" value="ECO:0007669"/>
    <property type="project" value="UniProtKB-KW"/>
</dbReference>
<feature type="domain" description="4Fe-4S ferredoxin-type" evidence="8">
    <location>
        <begin position="306"/>
        <end position="336"/>
    </location>
</feature>
<dbReference type="PROSITE" id="PS51379">
    <property type="entry name" value="4FE4S_FER_2"/>
    <property type="match status" value="2"/>
</dbReference>
<dbReference type="EMBL" id="DQWE01000173">
    <property type="protein sequence ID" value="HDI82865.1"/>
    <property type="molecule type" value="Genomic_DNA"/>
</dbReference>
<protein>
    <submittedName>
        <fullName evidence="9">Lactate utilization protein</fullName>
    </submittedName>
</protein>
<dbReference type="InterPro" id="IPR003741">
    <property type="entry name" value="LUD_dom"/>
</dbReference>
<dbReference type="InterPro" id="IPR004452">
    <property type="entry name" value="LutB/LldF"/>
</dbReference>
<dbReference type="PANTHER" id="PTHR47153">
    <property type="entry name" value="LACTATE UTILIZATION PROTEIN B"/>
    <property type="match status" value="1"/>
</dbReference>
<accession>A0A7C0ZHX0</accession>
<organism evidence="9">
    <name type="scientific">candidate division WOR-3 bacterium</name>
    <dbReference type="NCBI Taxonomy" id="2052148"/>
    <lineage>
        <taxon>Bacteria</taxon>
        <taxon>Bacteria division WOR-3</taxon>
    </lineage>
</organism>
<dbReference type="Proteomes" id="UP000885847">
    <property type="component" value="Unassembled WGS sequence"/>
</dbReference>
<evidence type="ECO:0000313" key="9">
    <source>
        <dbReference type="EMBL" id="HDI82865.1"/>
    </source>
</evidence>
<dbReference type="SUPFAM" id="SSF46548">
    <property type="entry name" value="alpha-helical ferredoxin"/>
    <property type="match status" value="1"/>
</dbReference>
<feature type="domain" description="4Fe-4S ferredoxin-type" evidence="8">
    <location>
        <begin position="357"/>
        <end position="388"/>
    </location>
</feature>
<keyword evidence="3" id="KW-0479">Metal-binding</keyword>
<keyword evidence="2" id="KW-0004">4Fe-4S</keyword>
<evidence type="ECO:0000256" key="3">
    <source>
        <dbReference type="ARBA" id="ARBA00022723"/>
    </source>
</evidence>
<name>A0A7C0ZHX0_UNCW3</name>